<accession>A0A7D3QWD0</accession>
<dbReference type="PANTHER" id="PTHR10799">
    <property type="entry name" value="SNF2/RAD54 HELICASE FAMILY"/>
    <property type="match status" value="1"/>
</dbReference>
<organism evidence="5 6">
    <name type="scientific">Fadolivirus FV1/VV64</name>
    <dbReference type="NCBI Taxonomy" id="3070911"/>
    <lineage>
        <taxon>Viruses</taxon>
        <taxon>Varidnaviria</taxon>
        <taxon>Bamfordvirae</taxon>
        <taxon>Nucleocytoviricota</taxon>
        <taxon>Megaviricetes</taxon>
        <taxon>Imitervirales</taxon>
        <taxon>Mimiviridae</taxon>
        <taxon>Klosneuvirinae</taxon>
        <taxon>Fadolivirus</taxon>
        <taxon>Fadolivirus algeromassiliense</taxon>
    </lineage>
</organism>
<dbReference type="GO" id="GO:0003677">
    <property type="term" value="F:DNA binding"/>
    <property type="evidence" value="ECO:0007669"/>
    <property type="project" value="InterPro"/>
</dbReference>
<dbReference type="PROSITE" id="PS51192">
    <property type="entry name" value="HELICASE_ATP_BIND_1"/>
    <property type="match status" value="1"/>
</dbReference>
<evidence type="ECO:0000256" key="2">
    <source>
        <dbReference type="SAM" id="Coils"/>
    </source>
</evidence>
<dbReference type="InterPro" id="IPR027417">
    <property type="entry name" value="P-loop_NTPase"/>
</dbReference>
<evidence type="ECO:0000256" key="1">
    <source>
        <dbReference type="ARBA" id="ARBA00022801"/>
    </source>
</evidence>
<dbReference type="PROSITE" id="PS51194">
    <property type="entry name" value="HELICASE_CTER"/>
    <property type="match status" value="1"/>
</dbReference>
<dbReference type="Pfam" id="PF00271">
    <property type="entry name" value="Helicase_C"/>
    <property type="match status" value="1"/>
</dbReference>
<keyword evidence="6" id="KW-1185">Reference proteome</keyword>
<keyword evidence="5" id="KW-0347">Helicase</keyword>
<gene>
    <name evidence="5" type="ORF">Fadolivirus_1_928</name>
</gene>
<evidence type="ECO:0000313" key="6">
    <source>
        <dbReference type="Proteomes" id="UP001162001"/>
    </source>
</evidence>
<dbReference type="SUPFAM" id="SSF52540">
    <property type="entry name" value="P-loop containing nucleoside triphosphate hydrolases"/>
    <property type="match status" value="2"/>
</dbReference>
<keyword evidence="5" id="KW-0067">ATP-binding</keyword>
<dbReference type="SMART" id="SM00487">
    <property type="entry name" value="DEXDc"/>
    <property type="match status" value="1"/>
</dbReference>
<feature type="coiled-coil region" evidence="2">
    <location>
        <begin position="511"/>
        <end position="545"/>
    </location>
</feature>
<protein>
    <submittedName>
        <fullName evidence="5">Helicase/uvrB</fullName>
    </submittedName>
</protein>
<feature type="domain" description="Helicase ATP-binding" evidence="3">
    <location>
        <begin position="26"/>
        <end position="227"/>
    </location>
</feature>
<keyword evidence="2" id="KW-0175">Coiled coil</keyword>
<dbReference type="InterPro" id="IPR006935">
    <property type="entry name" value="Helicase/UvrB_N"/>
</dbReference>
<dbReference type="GO" id="GO:0016787">
    <property type="term" value="F:hydrolase activity"/>
    <property type="evidence" value="ECO:0007669"/>
    <property type="project" value="UniProtKB-KW"/>
</dbReference>
<evidence type="ECO:0000313" key="5">
    <source>
        <dbReference type="EMBL" id="QKF94386.1"/>
    </source>
</evidence>
<feature type="domain" description="Helicase C-terminal" evidence="4">
    <location>
        <begin position="332"/>
        <end position="494"/>
    </location>
</feature>
<sequence>MNIYPITDEIKAKLLPYQIQHTDNIIYSLKTYNRVLDSSDTGTGKTYSSIAACKTMNLKPLIICPKSVITSWKNVLNHFNADYYGVSNYESIQNCKMFTKTSKNDKVTCPYIKRIEVKKQDKVEEDKGKKKIGNTKLKGKKGKEFNIENDKVVPDEDIEYTYVWQNLPNDIVIIFDETHRCKNPRTLNSVILYTLAKTTTKIIMLSATVSDKPENFALVGYVLGLYNNIRNANNWMNAGGKDYDNVMSFVHDTIYPEYASRMRIRDLGKLFPDNQIVASCYDMDNAEEIQQQYKLIEEEVERLKNKEENSGCALARILYLRMKIETLKIPSYIEEAKKFLEEGNAVAIFVNFTQTLKTIADELKTNCTIHGQQTLEERNKAIDDFNSDKSHIIVCNSRSGGVGISLQDQHGNFPRVSIISPSWSAQDIIQVLGRIHRANGKTPVRQRIIFCKDTIEEQICKNMVEKIGNIAMLNDGDMLSYNIEGLTDDPDALGVDKDANLSEFDKLFLKINVLNIKKQRLEEDLKEVNNEIKEFEIILNTLLVNELNHYLY</sequence>
<name>A0A7D3QWD0_9VIRU</name>
<dbReference type="GO" id="GO:0005524">
    <property type="term" value="F:ATP binding"/>
    <property type="evidence" value="ECO:0007669"/>
    <property type="project" value="InterPro"/>
</dbReference>
<dbReference type="InterPro" id="IPR014001">
    <property type="entry name" value="Helicase_ATP-bd"/>
</dbReference>
<dbReference type="Gene3D" id="3.40.50.300">
    <property type="entry name" value="P-loop containing nucleotide triphosphate hydrolases"/>
    <property type="match status" value="2"/>
</dbReference>
<dbReference type="Proteomes" id="UP001162001">
    <property type="component" value="Segment"/>
</dbReference>
<dbReference type="InterPro" id="IPR049730">
    <property type="entry name" value="SNF2/RAD54-like_C"/>
</dbReference>
<dbReference type="CDD" id="cd18793">
    <property type="entry name" value="SF2_C_SNF"/>
    <property type="match status" value="1"/>
</dbReference>
<proteinExistence type="predicted"/>
<dbReference type="InterPro" id="IPR001650">
    <property type="entry name" value="Helicase_C-like"/>
</dbReference>
<keyword evidence="5" id="KW-0547">Nucleotide-binding</keyword>
<keyword evidence="1" id="KW-0378">Hydrolase</keyword>
<dbReference type="SMART" id="SM00490">
    <property type="entry name" value="HELICc"/>
    <property type="match status" value="1"/>
</dbReference>
<reference evidence="5 6" key="1">
    <citation type="submission" date="2020-04" db="EMBL/GenBank/DDBJ databases">
        <title>Advantages and limits of metagenomic assembly and binning of a giant virus.</title>
        <authorList>
            <person name="Schulz F."/>
            <person name="Andreani J."/>
            <person name="Francis R."/>
            <person name="Boudjemaa H."/>
            <person name="Bou Khalil J.Y."/>
            <person name="Lee J."/>
            <person name="La Scola B."/>
            <person name="Woyke T."/>
        </authorList>
    </citation>
    <scope>NUCLEOTIDE SEQUENCE [LARGE SCALE GENOMIC DNA]</scope>
    <source>
        <strain evidence="5 6">FV1/VV64</strain>
    </source>
</reference>
<evidence type="ECO:0000259" key="4">
    <source>
        <dbReference type="PROSITE" id="PS51194"/>
    </source>
</evidence>
<dbReference type="Pfam" id="PF04851">
    <property type="entry name" value="ResIII"/>
    <property type="match status" value="1"/>
</dbReference>
<dbReference type="GO" id="GO:0004386">
    <property type="term" value="F:helicase activity"/>
    <property type="evidence" value="ECO:0007669"/>
    <property type="project" value="UniProtKB-KW"/>
</dbReference>
<dbReference type="EMBL" id="MT418680">
    <property type="protein sequence ID" value="QKF94386.1"/>
    <property type="molecule type" value="Genomic_DNA"/>
</dbReference>
<evidence type="ECO:0000259" key="3">
    <source>
        <dbReference type="PROSITE" id="PS51192"/>
    </source>
</evidence>